<dbReference type="AlphaFoldDB" id="A0A8D9E2D3"/>
<reference evidence="1" key="1">
    <citation type="submission" date="2021-05" db="EMBL/GenBank/DDBJ databases">
        <authorList>
            <person name="Alioto T."/>
            <person name="Alioto T."/>
            <person name="Gomez Garrido J."/>
        </authorList>
    </citation>
    <scope>NUCLEOTIDE SEQUENCE</scope>
</reference>
<accession>A0A8D9E2D3</accession>
<proteinExistence type="predicted"/>
<sequence length="110" mass="12731">MPSLAKSSSTFANRSRISTLICRLIRLVMTHRMDVISTNVSWMMSVVSCTTESVFWANLNSFLVVYKTWYKMAPTHRRAYKRLHSLVHVLILIQIGFSPNTTHSRDKVRT</sequence>
<name>A0A8D9E2D3_9HEMI</name>
<evidence type="ECO:0000313" key="1">
    <source>
        <dbReference type="EMBL" id="CAG6738011.1"/>
    </source>
</evidence>
<protein>
    <submittedName>
        <fullName evidence="1">Uncharacterized protein</fullName>
    </submittedName>
</protein>
<dbReference type="EMBL" id="HBUF01405658">
    <property type="protein sequence ID" value="CAG6738011.1"/>
    <property type="molecule type" value="Transcribed_RNA"/>
</dbReference>
<organism evidence="1">
    <name type="scientific">Cacopsylla melanoneura</name>
    <dbReference type="NCBI Taxonomy" id="428564"/>
    <lineage>
        <taxon>Eukaryota</taxon>
        <taxon>Metazoa</taxon>
        <taxon>Ecdysozoa</taxon>
        <taxon>Arthropoda</taxon>
        <taxon>Hexapoda</taxon>
        <taxon>Insecta</taxon>
        <taxon>Pterygota</taxon>
        <taxon>Neoptera</taxon>
        <taxon>Paraneoptera</taxon>
        <taxon>Hemiptera</taxon>
        <taxon>Sternorrhyncha</taxon>
        <taxon>Psylloidea</taxon>
        <taxon>Psyllidae</taxon>
        <taxon>Psyllinae</taxon>
        <taxon>Cacopsylla</taxon>
    </lineage>
</organism>